<dbReference type="CDD" id="cd08276">
    <property type="entry name" value="MDR7"/>
    <property type="match status" value="1"/>
</dbReference>
<dbReference type="InterPro" id="IPR052711">
    <property type="entry name" value="Zinc_ADH-like"/>
</dbReference>
<dbReference type="PANTHER" id="PTHR45033">
    <property type="match status" value="1"/>
</dbReference>
<protein>
    <recommendedName>
        <fullName evidence="1">Enoyl reductase (ER) domain-containing protein</fullName>
    </recommendedName>
</protein>
<dbReference type="PANTHER" id="PTHR45033:SF1">
    <property type="entry name" value="OXIDOREDUCTASE (EUROFUNG)"/>
    <property type="match status" value="1"/>
</dbReference>
<dbReference type="Pfam" id="PF08240">
    <property type="entry name" value="ADH_N"/>
    <property type="match status" value="1"/>
</dbReference>
<evidence type="ECO:0000259" key="1">
    <source>
        <dbReference type="SMART" id="SM00829"/>
    </source>
</evidence>
<dbReference type="SMART" id="SM00829">
    <property type="entry name" value="PKS_ER"/>
    <property type="match status" value="1"/>
</dbReference>
<dbReference type="EnsemblFungi" id="MAPG_03422T0">
    <property type="protein sequence ID" value="MAPG_03422T0"/>
    <property type="gene ID" value="MAPG_03422"/>
</dbReference>
<dbReference type="EMBL" id="ADBL01000821">
    <property type="status" value="NOT_ANNOTATED_CDS"/>
    <property type="molecule type" value="Genomic_DNA"/>
</dbReference>
<dbReference type="OMA" id="YTINYRT"/>
<proteinExistence type="predicted"/>
<dbReference type="VEuPathDB" id="FungiDB:MAPG_03422"/>
<name>A0A0C4DTZ1_MAGP6</name>
<dbReference type="InterPro" id="IPR036291">
    <property type="entry name" value="NAD(P)-bd_dom_sf"/>
</dbReference>
<reference evidence="2" key="3">
    <citation type="submission" date="2011-03" db="EMBL/GenBank/DDBJ databases">
        <title>Annotation of Magnaporthe poae ATCC 64411.</title>
        <authorList>
            <person name="Ma L.-J."/>
            <person name="Dead R."/>
            <person name="Young S.K."/>
            <person name="Zeng Q."/>
            <person name="Gargeya S."/>
            <person name="Fitzgerald M."/>
            <person name="Haas B."/>
            <person name="Abouelleil A."/>
            <person name="Alvarado L."/>
            <person name="Arachchi H.M."/>
            <person name="Berlin A."/>
            <person name="Brown A."/>
            <person name="Chapman S.B."/>
            <person name="Chen Z."/>
            <person name="Dunbar C."/>
            <person name="Freedman E."/>
            <person name="Gearin G."/>
            <person name="Gellesch M."/>
            <person name="Goldberg J."/>
            <person name="Griggs A."/>
            <person name="Gujja S."/>
            <person name="Heiman D."/>
            <person name="Howarth C."/>
            <person name="Larson L."/>
            <person name="Lui A."/>
            <person name="MacDonald P.J.P."/>
            <person name="Mehta T."/>
            <person name="Montmayeur A."/>
            <person name="Murphy C."/>
            <person name="Neiman D."/>
            <person name="Pearson M."/>
            <person name="Priest M."/>
            <person name="Roberts A."/>
            <person name="Saif S."/>
            <person name="Shea T."/>
            <person name="Shenoy N."/>
            <person name="Sisk P."/>
            <person name="Stolte C."/>
            <person name="Sykes S."/>
            <person name="Yandava C."/>
            <person name="Wortman J."/>
            <person name="Nusbaum C."/>
            <person name="Birren B."/>
        </authorList>
    </citation>
    <scope>NUCLEOTIDE SEQUENCE</scope>
    <source>
        <strain evidence="2">ATCC 64411</strain>
    </source>
</reference>
<reference evidence="2" key="2">
    <citation type="submission" date="2010-05" db="EMBL/GenBank/DDBJ databases">
        <title>The Genome Sequence of Magnaporthe poae strain ATCC 64411.</title>
        <authorList>
            <consortium name="The Broad Institute Genome Sequencing Platform"/>
            <consortium name="Broad Institute Genome Sequencing Center for Infectious Disease"/>
            <person name="Ma L.-J."/>
            <person name="Dead R."/>
            <person name="Young S."/>
            <person name="Zeng Q."/>
            <person name="Koehrsen M."/>
            <person name="Alvarado L."/>
            <person name="Berlin A."/>
            <person name="Chapman S.B."/>
            <person name="Chen Z."/>
            <person name="Freedman E."/>
            <person name="Gellesch M."/>
            <person name="Goldberg J."/>
            <person name="Griggs A."/>
            <person name="Gujja S."/>
            <person name="Heilman E.R."/>
            <person name="Heiman D."/>
            <person name="Hepburn T."/>
            <person name="Howarth C."/>
            <person name="Jen D."/>
            <person name="Larson L."/>
            <person name="Mehta T."/>
            <person name="Neiman D."/>
            <person name="Pearson M."/>
            <person name="Roberts A."/>
            <person name="Saif S."/>
            <person name="Shea T."/>
            <person name="Shenoy N."/>
            <person name="Sisk P."/>
            <person name="Stolte C."/>
            <person name="Sykes S."/>
            <person name="Walk T."/>
            <person name="White J."/>
            <person name="Yandava C."/>
            <person name="Haas B."/>
            <person name="Nusbaum C."/>
            <person name="Birren B."/>
        </authorList>
    </citation>
    <scope>NUCLEOTIDE SEQUENCE</scope>
    <source>
        <strain evidence="2">ATCC 64411</strain>
    </source>
</reference>
<organism evidence="3 4">
    <name type="scientific">Magnaporthiopsis poae (strain ATCC 64411 / 73-15)</name>
    <name type="common">Kentucky bluegrass fungus</name>
    <name type="synonym">Magnaporthe poae</name>
    <dbReference type="NCBI Taxonomy" id="644358"/>
    <lineage>
        <taxon>Eukaryota</taxon>
        <taxon>Fungi</taxon>
        <taxon>Dikarya</taxon>
        <taxon>Ascomycota</taxon>
        <taxon>Pezizomycotina</taxon>
        <taxon>Sordariomycetes</taxon>
        <taxon>Sordariomycetidae</taxon>
        <taxon>Magnaporthales</taxon>
        <taxon>Magnaporthaceae</taxon>
        <taxon>Magnaporthiopsis</taxon>
    </lineage>
</organism>
<dbReference type="SUPFAM" id="SSF50129">
    <property type="entry name" value="GroES-like"/>
    <property type="match status" value="1"/>
</dbReference>
<reference evidence="3" key="5">
    <citation type="submission" date="2015-06" db="UniProtKB">
        <authorList>
            <consortium name="EnsemblFungi"/>
        </authorList>
    </citation>
    <scope>IDENTIFICATION</scope>
    <source>
        <strain evidence="3">ATCC 64411</strain>
    </source>
</reference>
<evidence type="ECO:0000313" key="2">
    <source>
        <dbReference type="EMBL" id="KLU84378.1"/>
    </source>
</evidence>
<sequence length="334" mass="35380">MSSDTARVRRWQTVQDGLDQMYLTDGPMPTPGEGEVLVETRAVSINYRDTEVANGIYKSHHKSLASTTPSPIAPCSDMCGVVVGLGPSSSPWRLGDRVVSTFLPGFAAGQVREHHLATSLGFPADGVLQTHRVFSAGGAGEAAALGLKKKTVLVQGTGGVSICGLQIAKASGATVIVTSSSDAKLQRAKALGADHGINYKTTPEWQDEVLWLTGGRGADIIFECGGAETLHRSLQCVSFGGLVSCIGYLSGTHERVDATAASRPHVNLLTLTRNSTIKGILNGPQDRFVEMNAFLAEKDVKPLVERVFSLEEGKEAMLYLASGSHFGKVVVKMS</sequence>
<dbReference type="Proteomes" id="UP000011715">
    <property type="component" value="Unassembled WGS sequence"/>
</dbReference>
<gene>
    <name evidence="2" type="ORF">MAPG_03422</name>
</gene>
<dbReference type="GO" id="GO:0016491">
    <property type="term" value="F:oxidoreductase activity"/>
    <property type="evidence" value="ECO:0007669"/>
    <property type="project" value="InterPro"/>
</dbReference>
<dbReference type="Gene3D" id="3.90.180.10">
    <property type="entry name" value="Medium-chain alcohol dehydrogenases, catalytic domain"/>
    <property type="match status" value="1"/>
</dbReference>
<dbReference type="Gene3D" id="3.40.50.720">
    <property type="entry name" value="NAD(P)-binding Rossmann-like Domain"/>
    <property type="match status" value="1"/>
</dbReference>
<accession>A0A0C4DTZ1</accession>
<dbReference type="SUPFAM" id="SSF51735">
    <property type="entry name" value="NAD(P)-binding Rossmann-fold domains"/>
    <property type="match status" value="1"/>
</dbReference>
<reference evidence="3" key="4">
    <citation type="journal article" date="2015" name="G3 (Bethesda)">
        <title>Genome sequences of three phytopathogenic species of the Magnaporthaceae family of fungi.</title>
        <authorList>
            <person name="Okagaki L.H."/>
            <person name="Nunes C.C."/>
            <person name="Sailsbery J."/>
            <person name="Clay B."/>
            <person name="Brown D."/>
            <person name="John T."/>
            <person name="Oh Y."/>
            <person name="Young N."/>
            <person name="Fitzgerald M."/>
            <person name="Haas B.J."/>
            <person name="Zeng Q."/>
            <person name="Young S."/>
            <person name="Adiconis X."/>
            <person name="Fan L."/>
            <person name="Levin J.Z."/>
            <person name="Mitchell T.K."/>
            <person name="Okubara P.A."/>
            <person name="Farman M.L."/>
            <person name="Kohn L.M."/>
            <person name="Birren B."/>
            <person name="Ma L.-J."/>
            <person name="Dean R.A."/>
        </authorList>
    </citation>
    <scope>NUCLEOTIDE SEQUENCE</scope>
    <source>
        <strain evidence="3">ATCC 64411 / 73-15</strain>
    </source>
</reference>
<dbReference type="InterPro" id="IPR013149">
    <property type="entry name" value="ADH-like_C"/>
</dbReference>
<dbReference type="eggNOG" id="KOG1198">
    <property type="taxonomic scope" value="Eukaryota"/>
</dbReference>
<dbReference type="STRING" id="644358.A0A0C4DTZ1"/>
<dbReference type="InterPro" id="IPR011032">
    <property type="entry name" value="GroES-like_sf"/>
</dbReference>
<dbReference type="InterPro" id="IPR013154">
    <property type="entry name" value="ADH-like_N"/>
</dbReference>
<evidence type="ECO:0000313" key="4">
    <source>
        <dbReference type="Proteomes" id="UP000011715"/>
    </source>
</evidence>
<dbReference type="EMBL" id="GL876967">
    <property type="protein sequence ID" value="KLU84378.1"/>
    <property type="molecule type" value="Genomic_DNA"/>
</dbReference>
<dbReference type="AlphaFoldDB" id="A0A0C4DTZ1"/>
<dbReference type="Pfam" id="PF00107">
    <property type="entry name" value="ADH_zinc_N"/>
    <property type="match status" value="1"/>
</dbReference>
<feature type="domain" description="Enoyl reductase (ER)" evidence="1">
    <location>
        <begin position="17"/>
        <end position="331"/>
    </location>
</feature>
<dbReference type="OrthoDB" id="3509362at2759"/>
<dbReference type="InterPro" id="IPR020843">
    <property type="entry name" value="ER"/>
</dbReference>
<keyword evidence="4" id="KW-1185">Reference proteome</keyword>
<evidence type="ECO:0000313" key="3">
    <source>
        <dbReference type="EnsemblFungi" id="MAPG_03422T0"/>
    </source>
</evidence>
<reference evidence="4" key="1">
    <citation type="submission" date="2010-05" db="EMBL/GenBank/DDBJ databases">
        <title>The genome sequence of Magnaporthe poae strain ATCC 64411.</title>
        <authorList>
            <person name="Ma L.-J."/>
            <person name="Dead R."/>
            <person name="Young S."/>
            <person name="Zeng Q."/>
            <person name="Koehrsen M."/>
            <person name="Alvarado L."/>
            <person name="Berlin A."/>
            <person name="Chapman S.B."/>
            <person name="Chen Z."/>
            <person name="Freedman E."/>
            <person name="Gellesch M."/>
            <person name="Goldberg J."/>
            <person name="Griggs A."/>
            <person name="Gujja S."/>
            <person name="Heilman E.R."/>
            <person name="Heiman D."/>
            <person name="Hepburn T."/>
            <person name="Howarth C."/>
            <person name="Jen D."/>
            <person name="Larson L."/>
            <person name="Mehta T."/>
            <person name="Neiman D."/>
            <person name="Pearson M."/>
            <person name="Roberts A."/>
            <person name="Saif S."/>
            <person name="Shea T."/>
            <person name="Shenoy N."/>
            <person name="Sisk P."/>
            <person name="Stolte C."/>
            <person name="Sykes S."/>
            <person name="Walk T."/>
            <person name="White J."/>
            <person name="Yandava C."/>
            <person name="Haas B."/>
            <person name="Nusbaum C."/>
            <person name="Birren B."/>
        </authorList>
    </citation>
    <scope>NUCLEOTIDE SEQUENCE [LARGE SCALE GENOMIC DNA]</scope>
    <source>
        <strain evidence="4">ATCC 64411 / 73-15</strain>
    </source>
</reference>